<gene>
    <name evidence="1" type="ORF">CONCODRAFT_18898</name>
</gene>
<evidence type="ECO:0000313" key="2">
    <source>
        <dbReference type="Proteomes" id="UP000070444"/>
    </source>
</evidence>
<evidence type="ECO:0000313" key="1">
    <source>
        <dbReference type="EMBL" id="KXN68561.1"/>
    </source>
</evidence>
<dbReference type="OMA" id="NFWPCEW"/>
<dbReference type="OrthoDB" id="2362330at2759"/>
<proteinExistence type="predicted"/>
<organism evidence="1 2">
    <name type="scientific">Conidiobolus coronatus (strain ATCC 28846 / CBS 209.66 / NRRL 28638)</name>
    <name type="common">Delacroixia coronata</name>
    <dbReference type="NCBI Taxonomy" id="796925"/>
    <lineage>
        <taxon>Eukaryota</taxon>
        <taxon>Fungi</taxon>
        <taxon>Fungi incertae sedis</taxon>
        <taxon>Zoopagomycota</taxon>
        <taxon>Entomophthoromycotina</taxon>
        <taxon>Entomophthoromycetes</taxon>
        <taxon>Entomophthorales</taxon>
        <taxon>Ancylistaceae</taxon>
        <taxon>Conidiobolus</taxon>
    </lineage>
</organism>
<dbReference type="Proteomes" id="UP000070444">
    <property type="component" value="Unassembled WGS sequence"/>
</dbReference>
<sequence>MEIRVGYPSFISLNDIREEDKPYRYYGGICLWTEDTTKFITMKLFYLNFLFVFGLEEFIYSSSSELQDIQNILLRPEIKGVQLVYNWKSLEKDKDVYDFSQIKEDLKYLNGVDRKLFIQVQDRFFSLQARNVPRYLLEEPVYKGGLAKQSDADSEGGWVAKQWNKHVRVRYQKLLKNLAEEFDGKIYGINLPETSVEVDDNVKDFNCDAYFNAEMDNLGYTRGVFKHSHVVQYVNFWPCGWENENNYMNNTFVFAERNNIGLGGPDTIPFREAHMKNSYPFFHQSKGKVFPIAMAVQEPDLKYNNTKQEFYDFAKCYLNASILFWTKCIFDSSYPDCIRI</sequence>
<protein>
    <submittedName>
        <fullName evidence="1">Uncharacterized protein</fullName>
    </submittedName>
</protein>
<keyword evidence="2" id="KW-1185">Reference proteome</keyword>
<dbReference type="AlphaFoldDB" id="A0A137P111"/>
<accession>A0A137P111</accession>
<dbReference type="EMBL" id="KQ964570">
    <property type="protein sequence ID" value="KXN68561.1"/>
    <property type="molecule type" value="Genomic_DNA"/>
</dbReference>
<reference evidence="1 2" key="1">
    <citation type="journal article" date="2015" name="Genome Biol. Evol.">
        <title>Phylogenomic analyses indicate that early fungi evolved digesting cell walls of algal ancestors of land plants.</title>
        <authorList>
            <person name="Chang Y."/>
            <person name="Wang S."/>
            <person name="Sekimoto S."/>
            <person name="Aerts A.L."/>
            <person name="Choi C."/>
            <person name="Clum A."/>
            <person name="LaButti K.M."/>
            <person name="Lindquist E.A."/>
            <person name="Yee Ngan C."/>
            <person name="Ohm R.A."/>
            <person name="Salamov A.A."/>
            <person name="Grigoriev I.V."/>
            <person name="Spatafora J.W."/>
            <person name="Berbee M.L."/>
        </authorList>
    </citation>
    <scope>NUCLEOTIDE SEQUENCE [LARGE SCALE GENOMIC DNA]</scope>
    <source>
        <strain evidence="1 2">NRRL 28638</strain>
    </source>
</reference>
<name>A0A137P111_CONC2</name>